<reference evidence="10" key="1">
    <citation type="submission" date="2020-07" db="EMBL/GenBank/DDBJ databases">
        <title>A long reads based de novo assembly of the rainbow trout Arlee double haploid line genome.</title>
        <authorList>
            <person name="Gao G."/>
            <person name="Palti Y."/>
        </authorList>
    </citation>
    <scope>NUCLEOTIDE SEQUENCE [LARGE SCALE GENOMIC DNA]</scope>
</reference>
<dbReference type="FunFam" id="2.40.10.10:FF:000003">
    <property type="entry name" value="Transmembrane serine protease 3"/>
    <property type="match status" value="1"/>
</dbReference>
<evidence type="ECO:0000256" key="5">
    <source>
        <dbReference type="ARBA" id="ARBA00022801"/>
    </source>
</evidence>
<dbReference type="InterPro" id="IPR033116">
    <property type="entry name" value="TRYPSIN_SER"/>
</dbReference>
<evidence type="ECO:0000256" key="4">
    <source>
        <dbReference type="ARBA" id="ARBA00022670"/>
    </source>
</evidence>
<reference evidence="10" key="2">
    <citation type="submission" date="2025-08" db="UniProtKB">
        <authorList>
            <consortium name="Ensembl"/>
        </authorList>
    </citation>
    <scope>IDENTIFICATION</scope>
</reference>
<dbReference type="PROSITE" id="PS00135">
    <property type="entry name" value="TRYPSIN_SER"/>
    <property type="match status" value="1"/>
</dbReference>
<dbReference type="InterPro" id="IPR001314">
    <property type="entry name" value="Peptidase_S1A"/>
</dbReference>
<keyword evidence="7" id="KW-1015">Disulfide bond</keyword>
<dbReference type="PANTHER" id="PTHR24252">
    <property type="entry name" value="ACROSIN-RELATED"/>
    <property type="match status" value="1"/>
</dbReference>
<evidence type="ECO:0000256" key="1">
    <source>
        <dbReference type="ARBA" id="ARBA00001656"/>
    </source>
</evidence>
<evidence type="ECO:0000313" key="11">
    <source>
        <dbReference type="Proteomes" id="UP000694395"/>
    </source>
</evidence>
<dbReference type="Proteomes" id="UP000694395">
    <property type="component" value="Chromosome 9"/>
</dbReference>
<sequence>MVMTACGQRPLADAPGGSRVVGGRNAPLGAWPWQVSVQVRSWHLCGGTILNSLWVLTAAHCFTIVPPHRRSSLRVVAGLNVLTEPGQYSQRRYVVEVRAHEKFHHPSYSNDIALLRLSSPLEYTDFVQPVCTTNTHYTILEQCVSGISLGKPMDTLQEAEVELFERNTCNQIDWYNGYIKNGMICAGSETGGVDTCQGDSGGPLQCFSEDQEKFYIVGVTSFGDACGLPKRPGVYTMASKYSAWLKTTQSRSLSAVCQLDNHFILVLSSSHLKVVNFWLSSRTLANKLNQQYKSGFNYLFTKYQTNHTELHIHRMNHTLNTNDVIKEKVPSGRNRYDSWLHKGLGLSERVGRLRKKREKLCYRKYNNLCIINYRPFGKGKCNKYLL</sequence>
<reference evidence="10" key="3">
    <citation type="submission" date="2025-09" db="UniProtKB">
        <authorList>
            <consortium name="Ensembl"/>
        </authorList>
    </citation>
    <scope>IDENTIFICATION</scope>
</reference>
<evidence type="ECO:0000313" key="10">
    <source>
        <dbReference type="Ensembl" id="ENSOMYP00000046725.2"/>
    </source>
</evidence>
<evidence type="ECO:0000259" key="9">
    <source>
        <dbReference type="PROSITE" id="PS50240"/>
    </source>
</evidence>
<dbReference type="Pfam" id="PF00089">
    <property type="entry name" value="Trypsin"/>
    <property type="match status" value="1"/>
</dbReference>
<dbReference type="InterPro" id="IPR043504">
    <property type="entry name" value="Peptidase_S1_PA_chymotrypsin"/>
</dbReference>
<evidence type="ECO:0000256" key="6">
    <source>
        <dbReference type="ARBA" id="ARBA00022825"/>
    </source>
</evidence>
<keyword evidence="4 8" id="KW-0645">Protease</keyword>
<dbReference type="EC" id="3.4.21.10" evidence="2"/>
<dbReference type="InterPro" id="IPR018114">
    <property type="entry name" value="TRYPSIN_HIS"/>
</dbReference>
<comment type="catalytic activity">
    <reaction evidence="1">
        <text>Preferential cleavage: Arg-|-Xaa, Lys-|-Xaa.</text>
        <dbReference type="EC" id="3.4.21.10"/>
    </reaction>
</comment>
<evidence type="ECO:0000256" key="3">
    <source>
        <dbReference type="ARBA" id="ARBA00017161"/>
    </source>
</evidence>
<dbReference type="PROSITE" id="PS00134">
    <property type="entry name" value="TRYPSIN_HIS"/>
    <property type="match status" value="1"/>
</dbReference>
<dbReference type="SMART" id="SM00020">
    <property type="entry name" value="Tryp_SPc"/>
    <property type="match status" value="1"/>
</dbReference>
<dbReference type="PROSITE" id="PS50240">
    <property type="entry name" value="TRYPSIN_DOM"/>
    <property type="match status" value="1"/>
</dbReference>
<dbReference type="PRINTS" id="PR00722">
    <property type="entry name" value="CHYMOTRYPSIN"/>
</dbReference>
<dbReference type="GO" id="GO:0006508">
    <property type="term" value="P:proteolysis"/>
    <property type="evidence" value="ECO:0007669"/>
    <property type="project" value="UniProtKB-KW"/>
</dbReference>
<dbReference type="GeneTree" id="ENSGT00940000165418"/>
<dbReference type="InterPro" id="IPR001254">
    <property type="entry name" value="Trypsin_dom"/>
</dbReference>
<keyword evidence="6 8" id="KW-0720">Serine protease</keyword>
<dbReference type="Gene3D" id="2.40.10.10">
    <property type="entry name" value="Trypsin-like serine proteases"/>
    <property type="match status" value="2"/>
</dbReference>
<keyword evidence="11" id="KW-1185">Reference proteome</keyword>
<keyword evidence="5 8" id="KW-0378">Hydrolase</keyword>
<dbReference type="CDD" id="cd00190">
    <property type="entry name" value="Tryp_SPc"/>
    <property type="match status" value="1"/>
</dbReference>
<dbReference type="InterPro" id="IPR009003">
    <property type="entry name" value="Peptidase_S1_PA"/>
</dbReference>
<accession>A0A8C7R5F3</accession>
<dbReference type="Ensembl" id="ENSOMYT00000050820.2">
    <property type="protein sequence ID" value="ENSOMYP00000046725.2"/>
    <property type="gene ID" value="ENSOMYG00000021292.2"/>
</dbReference>
<evidence type="ECO:0000256" key="2">
    <source>
        <dbReference type="ARBA" id="ARBA00012050"/>
    </source>
</evidence>
<protein>
    <recommendedName>
        <fullName evidence="3">Acrosin</fullName>
        <ecNumber evidence="2">3.4.21.10</ecNumber>
    </recommendedName>
</protein>
<proteinExistence type="predicted"/>
<evidence type="ECO:0000256" key="7">
    <source>
        <dbReference type="ARBA" id="ARBA00023157"/>
    </source>
</evidence>
<dbReference type="GO" id="GO:0004252">
    <property type="term" value="F:serine-type endopeptidase activity"/>
    <property type="evidence" value="ECO:0007669"/>
    <property type="project" value="InterPro"/>
</dbReference>
<organism evidence="10 11">
    <name type="scientific">Oncorhynchus mykiss</name>
    <name type="common">Rainbow trout</name>
    <name type="synonym">Salmo gairdneri</name>
    <dbReference type="NCBI Taxonomy" id="8022"/>
    <lineage>
        <taxon>Eukaryota</taxon>
        <taxon>Metazoa</taxon>
        <taxon>Chordata</taxon>
        <taxon>Craniata</taxon>
        <taxon>Vertebrata</taxon>
        <taxon>Euteleostomi</taxon>
        <taxon>Actinopterygii</taxon>
        <taxon>Neopterygii</taxon>
        <taxon>Teleostei</taxon>
        <taxon>Protacanthopterygii</taxon>
        <taxon>Salmoniformes</taxon>
        <taxon>Salmonidae</taxon>
        <taxon>Salmoninae</taxon>
        <taxon>Oncorhynchus</taxon>
    </lineage>
</organism>
<dbReference type="PANTHER" id="PTHR24252:SF8">
    <property type="entry name" value="ACROSIN"/>
    <property type="match status" value="1"/>
</dbReference>
<dbReference type="SUPFAM" id="SSF50494">
    <property type="entry name" value="Trypsin-like serine proteases"/>
    <property type="match status" value="1"/>
</dbReference>
<evidence type="ECO:0000256" key="8">
    <source>
        <dbReference type="RuleBase" id="RU363034"/>
    </source>
</evidence>
<feature type="domain" description="Peptidase S1" evidence="9">
    <location>
        <begin position="20"/>
        <end position="250"/>
    </location>
</feature>
<dbReference type="AlphaFoldDB" id="A0A8C7R5F3"/>
<name>A0A8C7R5F3_ONCMY</name>